<protein>
    <submittedName>
        <fullName evidence="3">SCP domain-containing protein</fullName>
    </submittedName>
</protein>
<accession>A0A183KTW6</accession>
<organism evidence="3">
    <name type="scientific">Schistosoma curassoni</name>
    <dbReference type="NCBI Taxonomy" id="6186"/>
    <lineage>
        <taxon>Eukaryota</taxon>
        <taxon>Metazoa</taxon>
        <taxon>Spiralia</taxon>
        <taxon>Lophotrochozoa</taxon>
        <taxon>Platyhelminthes</taxon>
        <taxon>Trematoda</taxon>
        <taxon>Digenea</taxon>
        <taxon>Strigeidida</taxon>
        <taxon>Schistosomatoidea</taxon>
        <taxon>Schistosomatidae</taxon>
        <taxon>Schistosoma</taxon>
    </lineage>
</organism>
<dbReference type="AlphaFoldDB" id="A0A183KTW6"/>
<reference evidence="3" key="1">
    <citation type="submission" date="2016-06" db="UniProtKB">
        <authorList>
            <consortium name="WormBaseParasite"/>
        </authorList>
    </citation>
    <scope>IDENTIFICATION</scope>
</reference>
<dbReference type="EMBL" id="UZAK01041101">
    <property type="protein sequence ID" value="VDP65988.1"/>
    <property type="molecule type" value="Genomic_DNA"/>
</dbReference>
<proteinExistence type="predicted"/>
<evidence type="ECO:0000313" key="3">
    <source>
        <dbReference type="WBParaSite" id="SCUD_0001850901-mRNA-1"/>
    </source>
</evidence>
<name>A0A183KTW6_9TREM</name>
<evidence type="ECO:0000313" key="1">
    <source>
        <dbReference type="EMBL" id="VDP65988.1"/>
    </source>
</evidence>
<gene>
    <name evidence="1" type="ORF">SCUD_LOCUS18506</name>
</gene>
<sequence>MSGQVDWEARANYSTYLTHVDPVFEAATEPSKHQLDWQNQIQTYPHNSDPRVKSIMNIGIVAAFDTKLCNAIN</sequence>
<reference evidence="1 2" key="2">
    <citation type="submission" date="2018-11" db="EMBL/GenBank/DDBJ databases">
        <authorList>
            <consortium name="Pathogen Informatics"/>
        </authorList>
    </citation>
    <scope>NUCLEOTIDE SEQUENCE [LARGE SCALE GENOMIC DNA]</scope>
    <source>
        <strain evidence="1">Dakar</strain>
        <strain evidence="2">Dakar, Senegal</strain>
    </source>
</reference>
<evidence type="ECO:0000313" key="2">
    <source>
        <dbReference type="Proteomes" id="UP000279833"/>
    </source>
</evidence>
<dbReference type="WBParaSite" id="SCUD_0001850901-mRNA-1">
    <property type="protein sequence ID" value="SCUD_0001850901-mRNA-1"/>
    <property type="gene ID" value="SCUD_0001850901"/>
</dbReference>
<keyword evidence="2" id="KW-1185">Reference proteome</keyword>
<dbReference type="Proteomes" id="UP000279833">
    <property type="component" value="Unassembled WGS sequence"/>
</dbReference>